<gene>
    <name evidence="9" type="ORF">MPEAHAMD_4215</name>
</gene>
<evidence type="ECO:0000256" key="1">
    <source>
        <dbReference type="ARBA" id="ARBA00000085"/>
    </source>
</evidence>
<keyword evidence="3" id="KW-0597">Phosphoprotein</keyword>
<evidence type="ECO:0000256" key="4">
    <source>
        <dbReference type="ARBA" id="ARBA00022679"/>
    </source>
</evidence>
<keyword evidence="5" id="KW-0547">Nucleotide-binding</keyword>
<dbReference type="GO" id="GO:0005524">
    <property type="term" value="F:ATP binding"/>
    <property type="evidence" value="ECO:0007669"/>
    <property type="project" value="UniProtKB-KW"/>
</dbReference>
<accession>A0AA37HEG4</accession>
<evidence type="ECO:0000256" key="3">
    <source>
        <dbReference type="ARBA" id="ARBA00022553"/>
    </source>
</evidence>
<keyword evidence="10" id="KW-1185">Reference proteome</keyword>
<name>A0AA37HEG4_9HYPH</name>
<dbReference type="Gene3D" id="3.30.565.10">
    <property type="entry name" value="Histidine kinase-like ATPase, C-terminal domain"/>
    <property type="match status" value="1"/>
</dbReference>
<proteinExistence type="predicted"/>
<reference evidence="9" key="2">
    <citation type="submission" date="2021-08" db="EMBL/GenBank/DDBJ databases">
        <authorList>
            <person name="Tani A."/>
            <person name="Ola A."/>
            <person name="Ogura Y."/>
            <person name="Katsura K."/>
            <person name="Hayashi T."/>
        </authorList>
    </citation>
    <scope>NUCLEOTIDE SEQUENCE</scope>
    <source>
        <strain evidence="9">JCM 32048</strain>
    </source>
</reference>
<organism evidence="9 10">
    <name type="scientific">Methylobacterium frigidaeris</name>
    <dbReference type="NCBI Taxonomy" id="2038277"/>
    <lineage>
        <taxon>Bacteria</taxon>
        <taxon>Pseudomonadati</taxon>
        <taxon>Pseudomonadota</taxon>
        <taxon>Alphaproteobacteria</taxon>
        <taxon>Hyphomicrobiales</taxon>
        <taxon>Methylobacteriaceae</taxon>
        <taxon>Methylobacterium</taxon>
    </lineage>
</organism>
<dbReference type="AlphaFoldDB" id="A0AA37HEG4"/>
<dbReference type="EC" id="2.7.13.3" evidence="2"/>
<dbReference type="PANTHER" id="PTHR41523:SF8">
    <property type="entry name" value="ETHYLENE RESPONSE SENSOR PROTEIN"/>
    <property type="match status" value="1"/>
</dbReference>
<evidence type="ECO:0000256" key="6">
    <source>
        <dbReference type="ARBA" id="ARBA00022777"/>
    </source>
</evidence>
<evidence type="ECO:0000256" key="7">
    <source>
        <dbReference type="ARBA" id="ARBA00022840"/>
    </source>
</evidence>
<protein>
    <recommendedName>
        <fullName evidence="2">histidine kinase</fullName>
        <ecNumber evidence="2">2.7.13.3</ecNumber>
    </recommendedName>
</protein>
<dbReference type="InterPro" id="IPR036890">
    <property type="entry name" value="HATPase_C_sf"/>
</dbReference>
<dbReference type="GO" id="GO:0004673">
    <property type="term" value="F:protein histidine kinase activity"/>
    <property type="evidence" value="ECO:0007669"/>
    <property type="project" value="UniProtKB-EC"/>
</dbReference>
<comment type="catalytic activity">
    <reaction evidence="1">
        <text>ATP + protein L-histidine = ADP + protein N-phospho-L-histidine.</text>
        <dbReference type="EC" id="2.7.13.3"/>
    </reaction>
</comment>
<dbReference type="EMBL" id="BPQJ01000021">
    <property type="protein sequence ID" value="GJD64041.1"/>
    <property type="molecule type" value="Genomic_DNA"/>
</dbReference>
<reference evidence="9" key="1">
    <citation type="journal article" date="2016" name="Front. Microbiol.">
        <title>Genome Sequence of the Piezophilic, Mesophilic Sulfate-Reducing Bacterium Desulfovibrio indicus J2T.</title>
        <authorList>
            <person name="Cao J."/>
            <person name="Maignien L."/>
            <person name="Shao Z."/>
            <person name="Alain K."/>
            <person name="Jebbar M."/>
        </authorList>
    </citation>
    <scope>NUCLEOTIDE SEQUENCE</scope>
    <source>
        <strain evidence="9">JCM 32048</strain>
    </source>
</reference>
<evidence type="ECO:0000313" key="9">
    <source>
        <dbReference type="EMBL" id="GJD64041.1"/>
    </source>
</evidence>
<evidence type="ECO:0000256" key="5">
    <source>
        <dbReference type="ARBA" id="ARBA00022741"/>
    </source>
</evidence>
<evidence type="ECO:0000256" key="2">
    <source>
        <dbReference type="ARBA" id="ARBA00012438"/>
    </source>
</evidence>
<keyword evidence="7" id="KW-0067">ATP-binding</keyword>
<evidence type="ECO:0000313" key="10">
    <source>
        <dbReference type="Proteomes" id="UP001055286"/>
    </source>
</evidence>
<keyword evidence="4" id="KW-0808">Transferase</keyword>
<dbReference type="PANTHER" id="PTHR41523">
    <property type="entry name" value="TWO-COMPONENT SYSTEM SENSOR PROTEIN"/>
    <property type="match status" value="1"/>
</dbReference>
<sequence>MMPSTGQHCSPDHTMILLQEIHHRIANELQGLAGALSPSRARQMLDGSGAVERAVERIRHIARLNRQIYEAPTSLVFSRHCRDLCAGVLSAFGRSDIGLLIDFTVEPASREQRLTIALIFVELLTNAVKHSLADEREACIRLELTTTPCGSLRLMASDNATTQAPTSLTSSSIVRLLAESAGGSVTITADPGYVATIILPNHRFDVCL</sequence>
<dbReference type="Proteomes" id="UP001055286">
    <property type="component" value="Unassembled WGS sequence"/>
</dbReference>
<keyword evidence="6" id="KW-0418">Kinase</keyword>
<dbReference type="SUPFAM" id="SSF55874">
    <property type="entry name" value="ATPase domain of HSP90 chaperone/DNA topoisomerase II/histidine kinase"/>
    <property type="match status" value="1"/>
</dbReference>
<dbReference type="Pfam" id="PF07568">
    <property type="entry name" value="HisKA_2"/>
    <property type="match status" value="1"/>
</dbReference>
<dbReference type="InterPro" id="IPR011495">
    <property type="entry name" value="Sig_transdc_His_kin_sub2_dim/P"/>
</dbReference>
<comment type="caution">
    <text evidence="9">The sequence shown here is derived from an EMBL/GenBank/DDBJ whole genome shotgun (WGS) entry which is preliminary data.</text>
</comment>
<feature type="domain" description="Signal transduction histidine kinase subgroup 2 dimerisation and phosphoacceptor" evidence="8">
    <location>
        <begin position="20"/>
        <end position="88"/>
    </location>
</feature>
<evidence type="ECO:0000259" key="8">
    <source>
        <dbReference type="Pfam" id="PF07568"/>
    </source>
</evidence>